<proteinExistence type="predicted"/>
<dbReference type="PANTHER" id="PTHR11505">
    <property type="entry name" value="L1 TRANSPOSABLE ELEMENT-RELATED"/>
    <property type="match status" value="1"/>
</dbReference>
<keyword evidence="1" id="KW-0175">Coiled coil</keyword>
<evidence type="ECO:0000256" key="1">
    <source>
        <dbReference type="SAM" id="Coils"/>
    </source>
</evidence>
<gene>
    <name evidence="3" type="ORF">NDU88_005062</name>
</gene>
<keyword evidence="4" id="KW-1185">Reference proteome</keyword>
<evidence type="ECO:0000313" key="3">
    <source>
        <dbReference type="EMBL" id="KAJ1091948.1"/>
    </source>
</evidence>
<evidence type="ECO:0000313" key="4">
    <source>
        <dbReference type="Proteomes" id="UP001066276"/>
    </source>
</evidence>
<organism evidence="3 4">
    <name type="scientific">Pleurodeles waltl</name>
    <name type="common">Iberian ribbed newt</name>
    <dbReference type="NCBI Taxonomy" id="8319"/>
    <lineage>
        <taxon>Eukaryota</taxon>
        <taxon>Metazoa</taxon>
        <taxon>Chordata</taxon>
        <taxon>Craniata</taxon>
        <taxon>Vertebrata</taxon>
        <taxon>Euteleostomi</taxon>
        <taxon>Amphibia</taxon>
        <taxon>Batrachia</taxon>
        <taxon>Caudata</taxon>
        <taxon>Salamandroidea</taxon>
        <taxon>Salamandridae</taxon>
        <taxon>Pleurodelinae</taxon>
        <taxon>Pleurodeles</taxon>
    </lineage>
</organism>
<sequence>MATARSKKDRSLKETLTKPAGNRADNGTTLPVTPSHVGRTIRPVPEQLQQQRGFPAVGHNHNGNAWAWQLLIVTHDEDEERSVTRTFLEQLFASLKTDLQIVKKEISLDLKEVRRAVGARVVALEEHEAGREKEVEQLQQEVLWLREQQIDLQAHEEDLENRSRHNNIRIRGAPIGAEEEDVALYVLSLFNQILGVYTAAPIQFERVHRVGPPHLANAPSADILVCVHDFPLKERILPMAKDQHPPKFRGYLIITYQDLSAITLQKRRDIRPITSHLRDKGISYSWGHPF</sequence>
<name>A0AAV7LSS6_PLEWA</name>
<feature type="coiled-coil region" evidence="1">
    <location>
        <begin position="121"/>
        <end position="165"/>
    </location>
</feature>
<reference evidence="3" key="1">
    <citation type="journal article" date="2022" name="bioRxiv">
        <title>Sequencing and chromosome-scale assembly of the giantPleurodeles waltlgenome.</title>
        <authorList>
            <person name="Brown T."/>
            <person name="Elewa A."/>
            <person name="Iarovenko S."/>
            <person name="Subramanian E."/>
            <person name="Araus A.J."/>
            <person name="Petzold A."/>
            <person name="Susuki M."/>
            <person name="Suzuki K.-i.T."/>
            <person name="Hayashi T."/>
            <person name="Toyoda A."/>
            <person name="Oliveira C."/>
            <person name="Osipova E."/>
            <person name="Leigh N.D."/>
            <person name="Simon A."/>
            <person name="Yun M.H."/>
        </authorList>
    </citation>
    <scope>NUCLEOTIDE SEQUENCE</scope>
    <source>
        <strain evidence="3">20211129_DDA</strain>
        <tissue evidence="3">Liver</tissue>
    </source>
</reference>
<dbReference type="EMBL" id="JANPWB010000015">
    <property type="protein sequence ID" value="KAJ1091948.1"/>
    <property type="molecule type" value="Genomic_DNA"/>
</dbReference>
<comment type="caution">
    <text evidence="3">The sequence shown here is derived from an EMBL/GenBank/DDBJ whole genome shotgun (WGS) entry which is preliminary data.</text>
</comment>
<dbReference type="Proteomes" id="UP001066276">
    <property type="component" value="Chromosome 11"/>
</dbReference>
<evidence type="ECO:0000256" key="2">
    <source>
        <dbReference type="SAM" id="MobiDB-lite"/>
    </source>
</evidence>
<dbReference type="InterPro" id="IPR004244">
    <property type="entry name" value="Transposase_22"/>
</dbReference>
<feature type="region of interest" description="Disordered" evidence="2">
    <location>
        <begin position="1"/>
        <end position="38"/>
    </location>
</feature>
<dbReference type="Gene3D" id="3.30.70.1820">
    <property type="entry name" value="L1 transposable element, RRM domain"/>
    <property type="match status" value="1"/>
</dbReference>
<protein>
    <submittedName>
        <fullName evidence="3">Uncharacterized protein</fullName>
    </submittedName>
</protein>
<dbReference type="AlphaFoldDB" id="A0AAV7LSS6"/>
<accession>A0AAV7LSS6</accession>